<comment type="similarity">
    <text evidence="2">Belongs to the GSP F family.</text>
</comment>
<dbReference type="EMBL" id="CP016761">
    <property type="protein sequence ID" value="ANX12879.1"/>
    <property type="molecule type" value="Genomic_DNA"/>
</dbReference>
<dbReference type="PANTHER" id="PTHR30012">
    <property type="entry name" value="GENERAL SECRETION PATHWAY PROTEIN"/>
    <property type="match status" value="1"/>
</dbReference>
<proteinExistence type="inferred from homology"/>
<feature type="transmembrane region" description="Helical" evidence="7">
    <location>
        <begin position="317"/>
        <end position="338"/>
    </location>
</feature>
<dbReference type="Gene3D" id="1.20.81.30">
    <property type="entry name" value="Type II secretion system (T2SS), domain F"/>
    <property type="match status" value="2"/>
</dbReference>
<evidence type="ECO:0000256" key="4">
    <source>
        <dbReference type="ARBA" id="ARBA00022692"/>
    </source>
</evidence>
<keyword evidence="3" id="KW-1003">Cell membrane</keyword>
<evidence type="ECO:0000259" key="8">
    <source>
        <dbReference type="Pfam" id="PF00482"/>
    </source>
</evidence>
<accession>A0A1B1Z6B0</accession>
<dbReference type="KEGG" id="far:ABE41_012745"/>
<evidence type="ECO:0000256" key="5">
    <source>
        <dbReference type="ARBA" id="ARBA00022989"/>
    </source>
</evidence>
<keyword evidence="10" id="KW-1185">Reference proteome</keyword>
<feature type="transmembrane region" description="Helical" evidence="7">
    <location>
        <begin position="114"/>
        <end position="134"/>
    </location>
</feature>
<keyword evidence="5 7" id="KW-1133">Transmembrane helix</keyword>
<dbReference type="Pfam" id="PF00482">
    <property type="entry name" value="T2SSF"/>
    <property type="match status" value="2"/>
</dbReference>
<evidence type="ECO:0000313" key="10">
    <source>
        <dbReference type="Proteomes" id="UP000077412"/>
    </source>
</evidence>
<dbReference type="RefSeq" id="WP_066290903.1">
    <property type="nucleotide sequence ID" value="NZ_CP016761.1"/>
</dbReference>
<dbReference type="InterPro" id="IPR018076">
    <property type="entry name" value="T2SS_GspF_dom"/>
</dbReference>
<dbReference type="InterPro" id="IPR003004">
    <property type="entry name" value="GspF/PilC"/>
</dbReference>
<sequence length="344" mass="39631">MFKKKMWKGASQGIFLYKLGLLLSQGYSINKSIELLRPQFPDKEQHLLDELLERMSAGNSVLDVFSKLKLPDEVTSSLSINSVNGNLTDSLMENGTFLKKRAEWRDRLNKAIRYPLFLLFLTIWIGILFYYFLFPQFSLLFSSLEVKTPAFTSIMLSFLTLFPYFLIAALLIVLIGWIAFYFVKRNTSYSDQMILLISIPILKKFLLLMNSHYFSVNFGSMLKSGLPVTDALMVMEKHMKKGFFQEESIRLQKGLIDGKTLPELLLHKPFYAKEMTEIIRFGQAHGALGSELIQYGEWIFIELEEKILSNLQKIQPVLFALIGGFVLLMFTSMLLPMFKLMDAL</sequence>
<evidence type="ECO:0000256" key="2">
    <source>
        <dbReference type="ARBA" id="ARBA00005745"/>
    </source>
</evidence>
<feature type="domain" description="Type II secretion system protein GspF" evidence="8">
    <location>
        <begin position="15"/>
        <end position="135"/>
    </location>
</feature>
<dbReference type="Proteomes" id="UP000077412">
    <property type="component" value="Chromosome"/>
</dbReference>
<evidence type="ECO:0000256" key="3">
    <source>
        <dbReference type="ARBA" id="ARBA00022475"/>
    </source>
</evidence>
<dbReference type="InterPro" id="IPR042094">
    <property type="entry name" value="T2SS_GspF_sf"/>
</dbReference>
<feature type="domain" description="Type II secretion system protein GspF" evidence="8">
    <location>
        <begin position="217"/>
        <end position="336"/>
    </location>
</feature>
<gene>
    <name evidence="9" type="ORF">ABE41_012745</name>
</gene>
<dbReference type="AlphaFoldDB" id="A0A1B1Z6B0"/>
<evidence type="ECO:0000256" key="6">
    <source>
        <dbReference type="ARBA" id="ARBA00023136"/>
    </source>
</evidence>
<keyword evidence="4 7" id="KW-0812">Transmembrane</keyword>
<name>A0A1B1Z6B0_9BACL</name>
<evidence type="ECO:0000313" key="9">
    <source>
        <dbReference type="EMBL" id="ANX12879.1"/>
    </source>
</evidence>
<comment type="subcellular location">
    <subcellularLocation>
        <location evidence="1">Cell membrane</location>
        <topology evidence="1">Multi-pass membrane protein</topology>
    </subcellularLocation>
</comment>
<dbReference type="STRING" id="255247.ABE41_012745"/>
<evidence type="ECO:0000256" key="1">
    <source>
        <dbReference type="ARBA" id="ARBA00004651"/>
    </source>
</evidence>
<dbReference type="NCBIfam" id="NF041012">
    <property type="entry name" value="T4P_ComGB"/>
    <property type="match status" value="1"/>
</dbReference>
<protein>
    <recommendedName>
        <fullName evidence="8">Type II secretion system protein GspF domain-containing protein</fullName>
    </recommendedName>
</protein>
<dbReference type="GO" id="GO:0005886">
    <property type="term" value="C:plasma membrane"/>
    <property type="evidence" value="ECO:0007669"/>
    <property type="project" value="UniProtKB-SubCell"/>
</dbReference>
<dbReference type="InterPro" id="IPR047692">
    <property type="entry name" value="T4P_ComGB"/>
</dbReference>
<reference evidence="9 10" key="1">
    <citation type="submission" date="2016-08" db="EMBL/GenBank/DDBJ databases">
        <title>Complete genome sequence of Fictibacillus arsenicus G25-54, a strain with toxicity to nematodes and a potential arsenic-resistance activity.</title>
        <authorList>
            <person name="Zheng Z."/>
        </authorList>
    </citation>
    <scope>NUCLEOTIDE SEQUENCE [LARGE SCALE GENOMIC DNA]</scope>
    <source>
        <strain evidence="9 10">G25-54</strain>
    </source>
</reference>
<organism evidence="9 10">
    <name type="scientific">Fictibacillus arsenicus</name>
    <dbReference type="NCBI Taxonomy" id="255247"/>
    <lineage>
        <taxon>Bacteria</taxon>
        <taxon>Bacillati</taxon>
        <taxon>Bacillota</taxon>
        <taxon>Bacilli</taxon>
        <taxon>Bacillales</taxon>
        <taxon>Fictibacillaceae</taxon>
        <taxon>Fictibacillus</taxon>
    </lineage>
</organism>
<feature type="transmembrane region" description="Helical" evidence="7">
    <location>
        <begin position="154"/>
        <end position="182"/>
    </location>
</feature>
<evidence type="ECO:0000256" key="7">
    <source>
        <dbReference type="SAM" id="Phobius"/>
    </source>
</evidence>
<dbReference type="PANTHER" id="PTHR30012:SF0">
    <property type="entry name" value="TYPE II SECRETION SYSTEM PROTEIN F-RELATED"/>
    <property type="match status" value="1"/>
</dbReference>
<keyword evidence="6 7" id="KW-0472">Membrane</keyword>